<accession>A0A968G9U0</accession>
<evidence type="ECO:0000313" key="2">
    <source>
        <dbReference type="EMBL" id="NIZ40450.1"/>
    </source>
</evidence>
<name>A0A968G9U0_9SPIO</name>
<proteinExistence type="predicted"/>
<comment type="caution">
    <text evidence="2">The sequence shown here is derived from an EMBL/GenBank/DDBJ whole genome shotgun (WGS) entry which is preliminary data.</text>
</comment>
<reference evidence="2 3" key="1">
    <citation type="submission" date="2020-03" db="EMBL/GenBank/DDBJ databases">
        <title>Spirochaetal bacteria isolated from arthropods constitute a novel genus Entomospira genus novum within the order Spirochaetales.</title>
        <authorList>
            <person name="Grana-Miraglia L."/>
            <person name="Sikutova S."/>
            <person name="Fingerle V."/>
            <person name="Sing A."/>
            <person name="Castillo-Ramirez S."/>
            <person name="Margos G."/>
            <person name="Rudolf I."/>
        </authorList>
    </citation>
    <scope>NUCLEOTIDE SEQUENCE [LARGE SCALE GENOMIC DNA]</scope>
    <source>
        <strain evidence="2 3">BR193</strain>
    </source>
</reference>
<keyword evidence="3" id="KW-1185">Reference proteome</keyword>
<sequence>MEYIVFTVGVLTLGLIFLWLYRVQVRMWMKYWYFSQQALRVGLQREQRLLLWQLAQMYHPSDMHRLLMNSRLLNKTLLKAINDVELDLSIDLKERELKQYKYYELKRFFDHAEVKPSIASTKEFKKGEQLLLNRPENVRMTFSGWILTNTRRGFELRLEKGSLNSWITLANGSHFEFIYYDNHKTEHHFITKLEQAKEEDRYLVMLFRHTDAIRLMIDRKPPYCRMNREALLAKAEVSLDKTGSRRFITQDGSSCQLLELSLASAVVKSHNYFEVNDFVYLQFMGNTQKIVCYARVEKILQVEQYRQIHIQFLQTSRASLNQISSLVYDL</sequence>
<gene>
    <name evidence="2" type="ORF">HCT14_02830</name>
</gene>
<dbReference type="RefSeq" id="WP_167700048.1">
    <property type="nucleotide sequence ID" value="NZ_CP118174.1"/>
</dbReference>
<protein>
    <recommendedName>
        <fullName evidence="4">PilZ domain-containing protein</fullName>
    </recommendedName>
</protein>
<evidence type="ECO:0008006" key="4">
    <source>
        <dbReference type="Google" id="ProtNLM"/>
    </source>
</evidence>
<keyword evidence="1" id="KW-1133">Transmembrane helix</keyword>
<organism evidence="2 3">
    <name type="scientific">Entomospira entomophila</name>
    <dbReference type="NCBI Taxonomy" id="2719988"/>
    <lineage>
        <taxon>Bacteria</taxon>
        <taxon>Pseudomonadati</taxon>
        <taxon>Spirochaetota</taxon>
        <taxon>Spirochaetia</taxon>
        <taxon>Spirochaetales</taxon>
        <taxon>Spirochaetaceae</taxon>
        <taxon>Entomospira</taxon>
    </lineage>
</organism>
<dbReference type="Proteomes" id="UP000711995">
    <property type="component" value="Unassembled WGS sequence"/>
</dbReference>
<dbReference type="AlphaFoldDB" id="A0A968G9U0"/>
<evidence type="ECO:0000256" key="1">
    <source>
        <dbReference type="SAM" id="Phobius"/>
    </source>
</evidence>
<dbReference type="EMBL" id="JAATLJ010000001">
    <property type="protein sequence ID" value="NIZ40450.1"/>
    <property type="molecule type" value="Genomic_DNA"/>
</dbReference>
<keyword evidence="1" id="KW-0812">Transmembrane</keyword>
<evidence type="ECO:0000313" key="3">
    <source>
        <dbReference type="Proteomes" id="UP000711995"/>
    </source>
</evidence>
<keyword evidence="1" id="KW-0472">Membrane</keyword>
<feature type="transmembrane region" description="Helical" evidence="1">
    <location>
        <begin position="6"/>
        <end position="23"/>
    </location>
</feature>